<dbReference type="OrthoDB" id="8477132at2"/>
<reference evidence="1 2" key="1">
    <citation type="submission" date="2016-10" db="EMBL/GenBank/DDBJ databases">
        <authorList>
            <person name="de Groot N.N."/>
        </authorList>
    </citation>
    <scope>NUCLEOTIDE SEQUENCE [LARGE SCALE GENOMIC DNA]</scope>
    <source>
        <strain evidence="1 2">OK461</strain>
    </source>
</reference>
<proteinExistence type="predicted"/>
<dbReference type="EMBL" id="FONR01000036">
    <property type="protein sequence ID" value="SFG98677.1"/>
    <property type="molecule type" value="Genomic_DNA"/>
</dbReference>
<organism evidence="1 2">
    <name type="scientific">Streptomyces mirabilis</name>
    <dbReference type="NCBI Taxonomy" id="68239"/>
    <lineage>
        <taxon>Bacteria</taxon>
        <taxon>Bacillati</taxon>
        <taxon>Actinomycetota</taxon>
        <taxon>Actinomycetes</taxon>
        <taxon>Kitasatosporales</taxon>
        <taxon>Streptomycetaceae</taxon>
        <taxon>Streptomyces</taxon>
    </lineage>
</organism>
<protein>
    <submittedName>
        <fullName evidence="1">Uncharacterized protein</fullName>
    </submittedName>
</protein>
<dbReference type="RefSeq" id="WP_075033271.1">
    <property type="nucleotide sequence ID" value="NZ_FONR01000036.1"/>
</dbReference>
<gene>
    <name evidence="1" type="ORF">SAMN02787118_13639</name>
</gene>
<name>A0A1I2WDG7_9ACTN</name>
<evidence type="ECO:0000313" key="2">
    <source>
        <dbReference type="Proteomes" id="UP000181942"/>
    </source>
</evidence>
<dbReference type="AlphaFoldDB" id="A0A1I2WDG7"/>
<evidence type="ECO:0000313" key="1">
    <source>
        <dbReference type="EMBL" id="SFG98677.1"/>
    </source>
</evidence>
<accession>A0A1I2WDG7</accession>
<sequence length="214" mass="23485">MTAPLVADEPGDVSDVAEIAGTRLEDGNWDIGVFLTDLPSRMERNPVSTEVDPEHRVALISLPALGSRRLRRRVRQTVAGVVRQQATQDEELLDSPIVGRPAPGEESRHERHAVRGLRGHVRLVLGMVRANRPWAAVYEPVPRPGGRLRHGGRRVHHRHDLAGRHGETLTARPPLRPAYGLDHGSAGLTVGCRNQNRASRGAVVTPHAELLREA</sequence>
<dbReference type="Proteomes" id="UP000181942">
    <property type="component" value="Unassembled WGS sequence"/>
</dbReference>